<name>A0A150QIB4_SORCE</name>
<feature type="domain" description="Thioredoxin" evidence="1">
    <location>
        <begin position="51"/>
        <end position="169"/>
    </location>
</feature>
<evidence type="ECO:0000313" key="3">
    <source>
        <dbReference type="Proteomes" id="UP000075260"/>
    </source>
</evidence>
<dbReference type="Gene3D" id="3.40.30.10">
    <property type="entry name" value="Glutaredoxin"/>
    <property type="match status" value="1"/>
</dbReference>
<gene>
    <name evidence="2" type="ORF">BE15_07575</name>
</gene>
<comment type="caution">
    <text evidence="2">The sequence shown here is derived from an EMBL/GenBank/DDBJ whole genome shotgun (WGS) entry which is preliminary data.</text>
</comment>
<dbReference type="Proteomes" id="UP000075260">
    <property type="component" value="Unassembled WGS sequence"/>
</dbReference>
<dbReference type="RefSeq" id="WP_061609648.1">
    <property type="nucleotide sequence ID" value="NZ_JEMA01000621.1"/>
</dbReference>
<dbReference type="EMBL" id="JEMA01000621">
    <property type="protein sequence ID" value="KYF67719.1"/>
    <property type="molecule type" value="Genomic_DNA"/>
</dbReference>
<dbReference type="InterPro" id="IPR013766">
    <property type="entry name" value="Thioredoxin_domain"/>
</dbReference>
<accession>A0A150QIB4</accession>
<reference evidence="2 3" key="1">
    <citation type="submission" date="2014-02" db="EMBL/GenBank/DDBJ databases">
        <title>The small core and large imbalanced accessory genome model reveals a collaborative survival strategy of Sorangium cellulosum strains in nature.</title>
        <authorList>
            <person name="Han K."/>
            <person name="Peng R."/>
            <person name="Blom J."/>
            <person name="Li Y.-Z."/>
        </authorList>
    </citation>
    <scope>NUCLEOTIDE SEQUENCE [LARGE SCALE GENOMIC DNA]</scope>
    <source>
        <strain evidence="2 3">So0008-312</strain>
    </source>
</reference>
<protein>
    <recommendedName>
        <fullName evidence="1">Thioredoxin domain-containing protein</fullName>
    </recommendedName>
</protein>
<dbReference type="OrthoDB" id="5520291at2"/>
<proteinExistence type="predicted"/>
<evidence type="ECO:0000313" key="2">
    <source>
        <dbReference type="EMBL" id="KYF67719.1"/>
    </source>
</evidence>
<dbReference type="InterPro" id="IPR036249">
    <property type="entry name" value="Thioredoxin-like_sf"/>
</dbReference>
<dbReference type="AlphaFoldDB" id="A0A150QIB4"/>
<sequence length="176" mass="18653">MSGHGRNRAARAGLILCFAALLDCSREETSRPGAGSSAARPAALGAEVVPAPEGGEVPALVQEARDRARREGRELVVYVGASWCEPCTRFHDAVKAGQLDASFPALRLLEFDLDRDHDRLAEAGYASEMIPLFVVPGADGRGTPLRVEGSVKGDRAVDEIVPRLAAILARARAAAR</sequence>
<organism evidence="2 3">
    <name type="scientific">Sorangium cellulosum</name>
    <name type="common">Polyangium cellulosum</name>
    <dbReference type="NCBI Taxonomy" id="56"/>
    <lineage>
        <taxon>Bacteria</taxon>
        <taxon>Pseudomonadati</taxon>
        <taxon>Myxococcota</taxon>
        <taxon>Polyangia</taxon>
        <taxon>Polyangiales</taxon>
        <taxon>Polyangiaceae</taxon>
        <taxon>Sorangium</taxon>
    </lineage>
</organism>
<dbReference type="PROSITE" id="PS51352">
    <property type="entry name" value="THIOREDOXIN_2"/>
    <property type="match status" value="1"/>
</dbReference>
<evidence type="ECO:0000259" key="1">
    <source>
        <dbReference type="PROSITE" id="PS51352"/>
    </source>
</evidence>
<dbReference type="SUPFAM" id="SSF52833">
    <property type="entry name" value="Thioredoxin-like"/>
    <property type="match status" value="1"/>
</dbReference>